<name>A0AAV0QN28_9ROSI</name>
<feature type="compositionally biased region" description="Basic residues" evidence="6">
    <location>
        <begin position="659"/>
        <end position="668"/>
    </location>
</feature>
<evidence type="ECO:0000256" key="1">
    <source>
        <dbReference type="ARBA" id="ARBA00004123"/>
    </source>
</evidence>
<evidence type="ECO:0000313" key="9">
    <source>
        <dbReference type="Proteomes" id="UP001154282"/>
    </source>
</evidence>
<evidence type="ECO:0000313" key="8">
    <source>
        <dbReference type="EMBL" id="CAI0546914.1"/>
    </source>
</evidence>
<dbReference type="PROSITE" id="PS50982">
    <property type="entry name" value="MBD"/>
    <property type="match status" value="2"/>
</dbReference>
<accession>A0AAV0QN28</accession>
<protein>
    <recommendedName>
        <fullName evidence="7">MBD domain-containing protein</fullName>
    </recommendedName>
</protein>
<evidence type="ECO:0000256" key="5">
    <source>
        <dbReference type="ARBA" id="ARBA00023242"/>
    </source>
</evidence>
<feature type="compositionally biased region" description="Low complexity" evidence="6">
    <location>
        <begin position="427"/>
        <end position="437"/>
    </location>
</feature>
<feature type="compositionally biased region" description="Polar residues" evidence="6">
    <location>
        <begin position="119"/>
        <end position="146"/>
    </location>
</feature>
<dbReference type="SUPFAM" id="SSF54171">
    <property type="entry name" value="DNA-binding domain"/>
    <property type="match status" value="2"/>
</dbReference>
<dbReference type="Proteomes" id="UP001154282">
    <property type="component" value="Unassembled WGS sequence"/>
</dbReference>
<evidence type="ECO:0000256" key="6">
    <source>
        <dbReference type="SAM" id="MobiDB-lite"/>
    </source>
</evidence>
<keyword evidence="9" id="KW-1185">Reference proteome</keyword>
<dbReference type="InterPro" id="IPR001739">
    <property type="entry name" value="Methyl_CpG_DNA-bd"/>
</dbReference>
<evidence type="ECO:0000256" key="4">
    <source>
        <dbReference type="ARBA" id="ARBA00023163"/>
    </source>
</evidence>
<keyword evidence="2" id="KW-0805">Transcription regulation</keyword>
<feature type="region of interest" description="Disordered" evidence="6">
    <location>
        <begin position="229"/>
        <end position="273"/>
    </location>
</feature>
<organism evidence="8 9">
    <name type="scientific">Linum tenue</name>
    <dbReference type="NCBI Taxonomy" id="586396"/>
    <lineage>
        <taxon>Eukaryota</taxon>
        <taxon>Viridiplantae</taxon>
        <taxon>Streptophyta</taxon>
        <taxon>Embryophyta</taxon>
        <taxon>Tracheophyta</taxon>
        <taxon>Spermatophyta</taxon>
        <taxon>Magnoliopsida</taxon>
        <taxon>eudicotyledons</taxon>
        <taxon>Gunneridae</taxon>
        <taxon>Pentapetalae</taxon>
        <taxon>rosids</taxon>
        <taxon>fabids</taxon>
        <taxon>Malpighiales</taxon>
        <taxon>Linaceae</taxon>
        <taxon>Linum</taxon>
    </lineage>
</organism>
<comment type="caution">
    <text evidence="8">The sequence shown here is derived from an EMBL/GenBank/DDBJ whole genome shotgun (WGS) entry which is preliminary data.</text>
</comment>
<feature type="region of interest" description="Disordered" evidence="6">
    <location>
        <begin position="329"/>
        <end position="411"/>
    </location>
</feature>
<feature type="region of interest" description="Disordered" evidence="6">
    <location>
        <begin position="119"/>
        <end position="200"/>
    </location>
</feature>
<dbReference type="AlphaFoldDB" id="A0AAV0QN28"/>
<keyword evidence="4" id="KW-0804">Transcription</keyword>
<sequence length="668" mass="72998">MDDGNPDDWLPEGWRVQVNVRKNGKRDKWYFPPTGGAKFYSKLEVTRYLKSNGSGINIGDNEGHTSDDSYNLDTVNNTGSNKNISTIDRSDNFNIRGNITTTTPSNTVKHSNNLDLVNITSSNPTSAVGKNTDNITDSSNHSANSHPKSEEEKEENGTLKRSSKKVTFEKATPEGLPPGWTKEVKVTKKGSKVRRDPYYTDPENAYTFRSMKDVFRYIQTGEVGRLAIRRRQARHHEDAEDDETPSPASAKKQKLGTDTTVNGTNQSLKVPKVEPTGNYQTFKVSKVAPSAPEALLDVQAMQREEIDQILEATELATTIVSEMFPAKKSVQHEKKEIEATPPEAKGVSDTQPVQQHKVENHETQKHSTTGKSKKKDGVVQLPRRASKRLAALPLEPTTAELEASSSSPQAEAAVKIVDVATVGLDSTSAQKTQSQQHQHQHRAALVKPSSEPTDPKLQINNLNQNNSEARKASPESNKSKLFGACKKAEEDEAGKLPLDPPLGELWEDPCIAFAIKTLTGSLDDLPLGSNNNGLGDSSSTKEHLATREVSIPEVEPINNSQNPGSPVSLPASYTWADPCIEFAIKTLTGAIPLDSDLFSMQEQATSSHQVQPSSSQVFHQSPTIFPTEAAPRVEQLSLPQTKIARYTGGSSPSAGMGRRVTRSQRKAV</sequence>
<evidence type="ECO:0000259" key="7">
    <source>
        <dbReference type="PROSITE" id="PS50982"/>
    </source>
</evidence>
<gene>
    <name evidence="8" type="ORF">LITE_LOCUS44156</name>
</gene>
<feature type="region of interest" description="Disordered" evidence="6">
    <location>
        <begin position="643"/>
        <end position="668"/>
    </location>
</feature>
<evidence type="ECO:0000256" key="2">
    <source>
        <dbReference type="ARBA" id="ARBA00023015"/>
    </source>
</evidence>
<feature type="compositionally biased region" description="Basic and acidic residues" evidence="6">
    <location>
        <begin position="356"/>
        <end position="365"/>
    </location>
</feature>
<reference evidence="8" key="1">
    <citation type="submission" date="2022-08" db="EMBL/GenBank/DDBJ databases">
        <authorList>
            <person name="Gutierrez-Valencia J."/>
        </authorList>
    </citation>
    <scope>NUCLEOTIDE SEQUENCE</scope>
</reference>
<keyword evidence="5" id="KW-0539">Nucleus</keyword>
<dbReference type="Gene3D" id="3.30.890.10">
    <property type="entry name" value="Methyl-cpg-binding Protein 2, Chain A"/>
    <property type="match status" value="2"/>
</dbReference>
<dbReference type="PANTHER" id="PTHR34067:SF24">
    <property type="entry name" value="METHYL-CPG-BINDING DOMAIN-CONTAINING PROTEIN 13"/>
    <property type="match status" value="1"/>
</dbReference>
<proteinExistence type="predicted"/>
<feature type="domain" description="MBD" evidence="7">
    <location>
        <begin position="166"/>
        <end position="244"/>
    </location>
</feature>
<dbReference type="InterPro" id="IPR016177">
    <property type="entry name" value="DNA-bd_dom_sf"/>
</dbReference>
<evidence type="ECO:0000256" key="3">
    <source>
        <dbReference type="ARBA" id="ARBA00023125"/>
    </source>
</evidence>
<dbReference type="CDD" id="cd00122">
    <property type="entry name" value="MBD"/>
    <property type="match status" value="1"/>
</dbReference>
<dbReference type="PANTHER" id="PTHR34067">
    <property type="entry name" value="OS04G0193200 PROTEIN"/>
    <property type="match status" value="1"/>
</dbReference>
<feature type="compositionally biased region" description="Basic and acidic residues" evidence="6">
    <location>
        <begin position="147"/>
        <end position="158"/>
    </location>
</feature>
<feature type="compositionally biased region" description="Polar residues" evidence="6">
    <location>
        <begin position="458"/>
        <end position="467"/>
    </location>
</feature>
<dbReference type="Pfam" id="PF01429">
    <property type="entry name" value="MBD"/>
    <property type="match status" value="2"/>
</dbReference>
<feature type="compositionally biased region" description="Polar residues" evidence="6">
    <location>
        <begin position="256"/>
        <end position="268"/>
    </location>
</feature>
<dbReference type="GO" id="GO:0003677">
    <property type="term" value="F:DNA binding"/>
    <property type="evidence" value="ECO:0007669"/>
    <property type="project" value="UniProtKB-KW"/>
</dbReference>
<dbReference type="EMBL" id="CAMGYJ010000010">
    <property type="protein sequence ID" value="CAI0546914.1"/>
    <property type="molecule type" value="Genomic_DNA"/>
</dbReference>
<dbReference type="InterPro" id="IPR038945">
    <property type="entry name" value="MBD13-like"/>
</dbReference>
<comment type="subcellular location">
    <subcellularLocation>
        <location evidence="1">Nucleus</location>
    </subcellularLocation>
</comment>
<feature type="region of interest" description="Disordered" evidence="6">
    <location>
        <begin position="427"/>
        <end position="478"/>
    </location>
</feature>
<dbReference type="GO" id="GO:0005634">
    <property type="term" value="C:nucleus"/>
    <property type="evidence" value="ECO:0007669"/>
    <property type="project" value="UniProtKB-SubCell"/>
</dbReference>
<keyword evidence="3" id="KW-0238">DNA-binding</keyword>
<feature type="compositionally biased region" description="Low complexity" evidence="6">
    <location>
        <begin position="399"/>
        <end position="411"/>
    </location>
</feature>
<feature type="domain" description="MBD" evidence="7">
    <location>
        <begin position="1"/>
        <end position="69"/>
    </location>
</feature>